<reference evidence="3" key="1">
    <citation type="journal article" date="2017" name="Science">
        <title>Giant viruses with an expanded complement of translation system components.</title>
        <authorList>
            <person name="Schulz F."/>
            <person name="Yutin N."/>
            <person name="Ivanova N.N."/>
            <person name="Ortega D.R."/>
            <person name="Lee T.K."/>
            <person name="Vierheilig J."/>
            <person name="Daims H."/>
            <person name="Horn M."/>
            <person name="Wagner M."/>
            <person name="Jensen G.J."/>
            <person name="Kyrpides N.C."/>
            <person name="Koonin E.V."/>
            <person name="Woyke T."/>
        </authorList>
    </citation>
    <scope>NUCLEOTIDE SEQUENCE</scope>
    <source>
        <strain evidence="3">CTV1</strain>
    </source>
</reference>
<evidence type="ECO:0000256" key="2">
    <source>
        <dbReference type="SAM" id="Phobius"/>
    </source>
</evidence>
<protein>
    <submittedName>
        <fullName evidence="3">Uncharacterized protein</fullName>
    </submittedName>
</protein>
<keyword evidence="2" id="KW-0812">Transmembrane</keyword>
<accession>A0A1V0SBU7</accession>
<evidence type="ECO:0000313" key="3">
    <source>
        <dbReference type="EMBL" id="ARF09183.1"/>
    </source>
</evidence>
<keyword evidence="2" id="KW-0472">Membrane</keyword>
<gene>
    <name evidence="3" type="ORF">Catovirus_2_132</name>
</gene>
<dbReference type="EMBL" id="KY684084">
    <property type="protein sequence ID" value="ARF09183.1"/>
    <property type="molecule type" value="Genomic_DNA"/>
</dbReference>
<sequence>MFYFIVSRIPIISSVEEGKFMRIFIIGTICYLILHAFLYSAYNDGSELIQNYRSYLYYLWGIDLALTGILIKFFGSRGEEIEYDDSETDNDNQVTNNVPDNKMSQEEIKKKLEEIKKYENELAMNEPPYPFIKKEKNINQQENTNNAKKELSDKDKNKKQISEVEKKNEFTDTELPLYKLPETN</sequence>
<name>A0A1V0SBU7_9VIRU</name>
<organism evidence="3">
    <name type="scientific">Catovirus CTV1</name>
    <dbReference type="NCBI Taxonomy" id="1977631"/>
    <lineage>
        <taxon>Viruses</taxon>
        <taxon>Varidnaviria</taxon>
        <taxon>Bamfordvirae</taxon>
        <taxon>Nucleocytoviricota</taxon>
        <taxon>Megaviricetes</taxon>
        <taxon>Imitervirales</taxon>
        <taxon>Mimiviridae</taxon>
        <taxon>Klosneuvirinae</taxon>
        <taxon>Catovirus</taxon>
    </lineage>
</organism>
<feature type="transmembrane region" description="Helical" evidence="2">
    <location>
        <begin position="54"/>
        <end position="74"/>
    </location>
</feature>
<feature type="compositionally biased region" description="Basic and acidic residues" evidence="1">
    <location>
        <begin position="147"/>
        <end position="170"/>
    </location>
</feature>
<proteinExistence type="predicted"/>
<keyword evidence="2" id="KW-1133">Transmembrane helix</keyword>
<feature type="transmembrane region" description="Helical" evidence="2">
    <location>
        <begin position="20"/>
        <end position="42"/>
    </location>
</feature>
<evidence type="ECO:0000256" key="1">
    <source>
        <dbReference type="SAM" id="MobiDB-lite"/>
    </source>
</evidence>
<feature type="region of interest" description="Disordered" evidence="1">
    <location>
        <begin position="84"/>
        <end position="105"/>
    </location>
</feature>
<feature type="region of interest" description="Disordered" evidence="1">
    <location>
        <begin position="126"/>
        <end position="184"/>
    </location>
</feature>